<dbReference type="AlphaFoldDB" id="A0AAQ3RL72"/>
<dbReference type="Proteomes" id="UP001374535">
    <property type="component" value="Chromosome 9"/>
</dbReference>
<gene>
    <name evidence="1" type="ORF">V8G54_029168</name>
</gene>
<accession>A0AAQ3RL72</accession>
<name>A0AAQ3RL72_VIGMU</name>
<proteinExistence type="predicted"/>
<protein>
    <submittedName>
        <fullName evidence="1">Uncharacterized protein</fullName>
    </submittedName>
</protein>
<keyword evidence="2" id="KW-1185">Reference proteome</keyword>
<sequence>MNGKGGKRCWKSEEGMKEKRLCCERRKDDEVRVEGREKVMNESCSVWKKCGENGSNKKRKAAWEDAEMDPEIQHLIETIWEVDNCPPMLSGEITLQLKPPSALPPKPKLQRVYKIQDLMSRPNQGPSSSL</sequence>
<evidence type="ECO:0000313" key="2">
    <source>
        <dbReference type="Proteomes" id="UP001374535"/>
    </source>
</evidence>
<reference evidence="1 2" key="1">
    <citation type="journal article" date="2023" name="Life. Sci Alliance">
        <title>Evolutionary insights into 3D genome organization and epigenetic landscape of Vigna mungo.</title>
        <authorList>
            <person name="Junaid A."/>
            <person name="Singh B."/>
            <person name="Bhatia S."/>
        </authorList>
    </citation>
    <scope>NUCLEOTIDE SEQUENCE [LARGE SCALE GENOMIC DNA]</scope>
    <source>
        <strain evidence="1">Urdbean</strain>
    </source>
</reference>
<evidence type="ECO:0000313" key="1">
    <source>
        <dbReference type="EMBL" id="WVY97017.1"/>
    </source>
</evidence>
<dbReference type="EMBL" id="CP144692">
    <property type="protein sequence ID" value="WVY97017.1"/>
    <property type="molecule type" value="Genomic_DNA"/>
</dbReference>
<organism evidence="1 2">
    <name type="scientific">Vigna mungo</name>
    <name type="common">Black gram</name>
    <name type="synonym">Phaseolus mungo</name>
    <dbReference type="NCBI Taxonomy" id="3915"/>
    <lineage>
        <taxon>Eukaryota</taxon>
        <taxon>Viridiplantae</taxon>
        <taxon>Streptophyta</taxon>
        <taxon>Embryophyta</taxon>
        <taxon>Tracheophyta</taxon>
        <taxon>Spermatophyta</taxon>
        <taxon>Magnoliopsida</taxon>
        <taxon>eudicotyledons</taxon>
        <taxon>Gunneridae</taxon>
        <taxon>Pentapetalae</taxon>
        <taxon>rosids</taxon>
        <taxon>fabids</taxon>
        <taxon>Fabales</taxon>
        <taxon>Fabaceae</taxon>
        <taxon>Papilionoideae</taxon>
        <taxon>50 kb inversion clade</taxon>
        <taxon>NPAAA clade</taxon>
        <taxon>indigoferoid/millettioid clade</taxon>
        <taxon>Phaseoleae</taxon>
        <taxon>Vigna</taxon>
    </lineage>
</organism>